<evidence type="ECO:0000313" key="3">
    <source>
        <dbReference type="Proteomes" id="UP000053327"/>
    </source>
</evidence>
<dbReference type="AlphaFoldDB" id="A0A0J9SZR7"/>
<feature type="non-terminal residue" evidence="2">
    <location>
        <position position="1"/>
    </location>
</feature>
<keyword evidence="1" id="KW-0472">Membrane</keyword>
<evidence type="ECO:0008006" key="4">
    <source>
        <dbReference type="Google" id="ProtNLM"/>
    </source>
</evidence>
<name>A0A0J9SZR7_PLAV1</name>
<dbReference type="Proteomes" id="UP000053327">
    <property type="component" value="Unassembled WGS sequence"/>
</dbReference>
<protein>
    <recommendedName>
        <fullName evidence="4">Variable surface protein</fullName>
    </recommendedName>
</protein>
<reference evidence="2 3" key="1">
    <citation type="submission" date="2011-08" db="EMBL/GenBank/DDBJ databases">
        <title>The Genome Sequence of Plasmodium vivax Brazil I.</title>
        <authorList>
            <consortium name="The Broad Institute Genome Sequencing Platform"/>
            <consortium name="The Broad Institute Genome Sequencing Center for Infectious Disease"/>
            <person name="Neafsey D."/>
            <person name="Carlton J."/>
            <person name="Barnwell J."/>
            <person name="Collins W."/>
            <person name="Escalante A."/>
            <person name="Mullikin J."/>
            <person name="Saul A."/>
            <person name="Guigo R."/>
            <person name="Camara F."/>
            <person name="Young S.K."/>
            <person name="Zeng Q."/>
            <person name="Gargeya S."/>
            <person name="Fitzgerald M."/>
            <person name="Haas B."/>
            <person name="Abouelleil A."/>
            <person name="Alvarado L."/>
            <person name="Arachchi H.M."/>
            <person name="Berlin A."/>
            <person name="Brown A."/>
            <person name="Chapman S.B."/>
            <person name="Chen Z."/>
            <person name="Dunbar C."/>
            <person name="Freedman E."/>
            <person name="Gearin G."/>
            <person name="Gellesch M."/>
            <person name="Goldberg J."/>
            <person name="Griggs A."/>
            <person name="Gujja S."/>
            <person name="Heiman D."/>
            <person name="Howarth C."/>
            <person name="Larson L."/>
            <person name="Lui A."/>
            <person name="MacDonald P.J.P."/>
            <person name="Montmayeur A."/>
            <person name="Murphy C."/>
            <person name="Neiman D."/>
            <person name="Pearson M."/>
            <person name="Priest M."/>
            <person name="Roberts A."/>
            <person name="Saif S."/>
            <person name="Shea T."/>
            <person name="Shenoy N."/>
            <person name="Sisk P."/>
            <person name="Stolte C."/>
            <person name="Sykes S."/>
            <person name="Wortman J."/>
            <person name="Nusbaum C."/>
            <person name="Birren B."/>
        </authorList>
    </citation>
    <scope>NUCLEOTIDE SEQUENCE [LARGE SCALE GENOMIC DNA]</scope>
    <source>
        <strain evidence="2 3">Brazil I</strain>
    </source>
</reference>
<feature type="transmembrane region" description="Helical" evidence="1">
    <location>
        <begin position="50"/>
        <end position="70"/>
    </location>
</feature>
<gene>
    <name evidence="2" type="ORF">PVBG_06017</name>
</gene>
<dbReference type="Pfam" id="PF12420">
    <property type="entry name" value="DUF3671"/>
    <property type="match status" value="1"/>
</dbReference>
<dbReference type="EMBL" id="KQ234759">
    <property type="protein sequence ID" value="KMZ88655.1"/>
    <property type="molecule type" value="Genomic_DNA"/>
</dbReference>
<evidence type="ECO:0000313" key="2">
    <source>
        <dbReference type="EMBL" id="KMZ88655.1"/>
    </source>
</evidence>
<proteinExistence type="predicted"/>
<dbReference type="InterPro" id="IPR022139">
    <property type="entry name" value="Fam-L/Fam-M-like_plasmodium"/>
</dbReference>
<accession>A0A0J9SZR7</accession>
<keyword evidence="1" id="KW-0812">Transmembrane</keyword>
<evidence type="ECO:0000256" key="1">
    <source>
        <dbReference type="SAM" id="Phobius"/>
    </source>
</evidence>
<keyword evidence="1" id="KW-1133">Transmembrane helix</keyword>
<feature type="transmembrane region" description="Helical" evidence="1">
    <location>
        <begin position="118"/>
        <end position="141"/>
    </location>
</feature>
<dbReference type="OrthoDB" id="389443at2759"/>
<organism evidence="2 3">
    <name type="scientific">Plasmodium vivax (strain Brazil I)</name>
    <dbReference type="NCBI Taxonomy" id="1033975"/>
    <lineage>
        <taxon>Eukaryota</taxon>
        <taxon>Sar</taxon>
        <taxon>Alveolata</taxon>
        <taxon>Apicomplexa</taxon>
        <taxon>Aconoidasida</taxon>
        <taxon>Haemosporida</taxon>
        <taxon>Plasmodiidae</taxon>
        <taxon>Plasmodium</taxon>
        <taxon>Plasmodium (Plasmodium)</taxon>
    </lineage>
</organism>
<sequence length="169" mass="20087">KNYNHRYTKKKGLKKLDCYWENKIFDKIEKVNVISERIQNRKKSFIKRIINKYTIFLFLFALLPALGGIIPELFGQEKAKDRVWKIFFGTCTNKKNNNSDECKHDYYHVSADAGKAMFYMNTIITSMLFIVITLMIVYISVKYIKYILLKHGLGNITLKEYFRLLKNTF</sequence>